<dbReference type="Proteomes" id="UP000054270">
    <property type="component" value="Unassembled WGS sequence"/>
</dbReference>
<dbReference type="OrthoDB" id="3035461at2759"/>
<gene>
    <name evidence="1" type="ORF">HYPSUDRAFT_209022</name>
</gene>
<keyword evidence="2" id="KW-1185">Reference proteome</keyword>
<organism evidence="1 2">
    <name type="scientific">Hypholoma sublateritium (strain FD-334 SS-4)</name>
    <dbReference type="NCBI Taxonomy" id="945553"/>
    <lineage>
        <taxon>Eukaryota</taxon>
        <taxon>Fungi</taxon>
        <taxon>Dikarya</taxon>
        <taxon>Basidiomycota</taxon>
        <taxon>Agaricomycotina</taxon>
        <taxon>Agaricomycetes</taxon>
        <taxon>Agaricomycetidae</taxon>
        <taxon>Agaricales</taxon>
        <taxon>Agaricineae</taxon>
        <taxon>Strophariaceae</taxon>
        <taxon>Hypholoma</taxon>
    </lineage>
</organism>
<proteinExistence type="predicted"/>
<dbReference type="EMBL" id="KN817696">
    <property type="protein sequence ID" value="KJA14078.1"/>
    <property type="molecule type" value="Genomic_DNA"/>
</dbReference>
<dbReference type="SUPFAM" id="SSF64484">
    <property type="entry name" value="beta and beta-prime subunits of DNA dependent RNA-polymerase"/>
    <property type="match status" value="1"/>
</dbReference>
<reference evidence="2" key="1">
    <citation type="submission" date="2014-04" db="EMBL/GenBank/DDBJ databases">
        <title>Evolutionary Origins and Diversification of the Mycorrhizal Mutualists.</title>
        <authorList>
            <consortium name="DOE Joint Genome Institute"/>
            <consortium name="Mycorrhizal Genomics Consortium"/>
            <person name="Kohler A."/>
            <person name="Kuo A."/>
            <person name="Nagy L.G."/>
            <person name="Floudas D."/>
            <person name="Copeland A."/>
            <person name="Barry K.W."/>
            <person name="Cichocki N."/>
            <person name="Veneault-Fourrey C."/>
            <person name="LaButti K."/>
            <person name="Lindquist E.A."/>
            <person name="Lipzen A."/>
            <person name="Lundell T."/>
            <person name="Morin E."/>
            <person name="Murat C."/>
            <person name="Riley R."/>
            <person name="Ohm R."/>
            <person name="Sun H."/>
            <person name="Tunlid A."/>
            <person name="Henrissat B."/>
            <person name="Grigoriev I.V."/>
            <person name="Hibbett D.S."/>
            <person name="Martin F."/>
        </authorList>
    </citation>
    <scope>NUCLEOTIDE SEQUENCE [LARGE SCALE GENOMIC DNA]</scope>
    <source>
        <strain evidence="2">FD-334 SS-4</strain>
    </source>
</reference>
<dbReference type="AlphaFoldDB" id="A0A0D2LTD0"/>
<name>A0A0D2LTD0_HYPSF</name>
<protein>
    <submittedName>
        <fullName evidence="1">Uncharacterized protein</fullName>
    </submittedName>
</protein>
<evidence type="ECO:0000313" key="2">
    <source>
        <dbReference type="Proteomes" id="UP000054270"/>
    </source>
</evidence>
<accession>A0A0D2LTD0</accession>
<dbReference type="STRING" id="945553.A0A0D2LTD0"/>
<evidence type="ECO:0000313" key="1">
    <source>
        <dbReference type="EMBL" id="KJA14078.1"/>
    </source>
</evidence>
<sequence>MVESWYDSNPSSTIIEEDSFLCGVKGINHILLKEQDKITVAMDGIIRTNKEKWLVLETDGINLKTCIVDFKRTYSNSCLEIFNVLDIEAARGDFEGAGRAH</sequence>